<organism evidence="5 6">
    <name type="scientific">Aotus nancymaae</name>
    <name type="common">Ma's night monkey</name>
    <dbReference type="NCBI Taxonomy" id="37293"/>
    <lineage>
        <taxon>Eukaryota</taxon>
        <taxon>Metazoa</taxon>
        <taxon>Chordata</taxon>
        <taxon>Craniata</taxon>
        <taxon>Vertebrata</taxon>
        <taxon>Euteleostomi</taxon>
        <taxon>Mammalia</taxon>
        <taxon>Eutheria</taxon>
        <taxon>Euarchontoglires</taxon>
        <taxon>Primates</taxon>
        <taxon>Haplorrhini</taxon>
        <taxon>Platyrrhini</taxon>
        <taxon>Aotidae</taxon>
        <taxon>Aotus</taxon>
    </lineage>
</organism>
<evidence type="ECO:0000256" key="3">
    <source>
        <dbReference type="ARBA" id="ARBA00022525"/>
    </source>
</evidence>
<evidence type="ECO:0000256" key="1">
    <source>
        <dbReference type="ARBA" id="ARBA00004613"/>
    </source>
</evidence>
<dbReference type="GO" id="GO:0005125">
    <property type="term" value="F:cytokine activity"/>
    <property type="evidence" value="ECO:0007669"/>
    <property type="project" value="UniProtKB-UniRule"/>
</dbReference>
<dbReference type="STRING" id="37293.ENSANAP00000019081"/>
<dbReference type="InterPro" id="IPR003297">
    <property type="entry name" value="IL-1RA/IL-36"/>
</dbReference>
<evidence type="ECO:0000313" key="5">
    <source>
        <dbReference type="Ensembl" id="ENSANAP00000019081.1"/>
    </source>
</evidence>
<dbReference type="PANTHER" id="PTHR10078:SF25">
    <property type="entry name" value="INTERLEUKIN-36 ALPHA"/>
    <property type="match status" value="1"/>
</dbReference>
<dbReference type="SUPFAM" id="SSF50353">
    <property type="entry name" value="Cytokine"/>
    <property type="match status" value="1"/>
</dbReference>
<protein>
    <recommendedName>
        <fullName evidence="4">Interleukin-1</fullName>
    </recommendedName>
</protein>
<dbReference type="InterPro" id="IPR008996">
    <property type="entry name" value="IL1/FGF"/>
</dbReference>
<dbReference type="CTD" id="27179"/>
<proteinExistence type="inferred from homology"/>
<keyword evidence="3 4" id="KW-0964">Secreted</keyword>
<dbReference type="PRINTS" id="PR01360">
    <property type="entry name" value="INTRLEUKIN1X"/>
</dbReference>
<sequence>MKKFVVVLYGKLRLRSWSLGELFSMLKSVRPQLRSIQDISHRVWILQDQTLIAVPRKHHMSPVTIALISCQHVETLEKDRGNPVYLGLNELKLCLMCTKVGEQPALQLKEQDIMDLYDEPKPVKPFLFYHSQSGRSSTFESVAFPGWFIAVSSEGGCPVILTQELGKADTTDFGLTMLS</sequence>
<comment type="similarity">
    <text evidence="2 4">Belongs to the IL-1 family.</text>
</comment>
<dbReference type="Proteomes" id="UP000233020">
    <property type="component" value="Unplaced"/>
</dbReference>
<evidence type="ECO:0000256" key="4">
    <source>
        <dbReference type="RuleBase" id="RU003753"/>
    </source>
</evidence>
<dbReference type="FunFam" id="2.80.10.50:FF:000013">
    <property type="entry name" value="Interleukin-1"/>
    <property type="match status" value="1"/>
</dbReference>
<dbReference type="GO" id="GO:0010628">
    <property type="term" value="P:positive regulation of gene expression"/>
    <property type="evidence" value="ECO:0007669"/>
    <property type="project" value="TreeGrafter"/>
</dbReference>
<dbReference type="Pfam" id="PF00340">
    <property type="entry name" value="IL1"/>
    <property type="match status" value="1"/>
</dbReference>
<dbReference type="GeneID" id="105707883"/>
<dbReference type="GeneTree" id="ENSGT00950000182943"/>
<dbReference type="GO" id="GO:0071222">
    <property type="term" value="P:cellular response to lipopolysaccharide"/>
    <property type="evidence" value="ECO:0007669"/>
    <property type="project" value="TreeGrafter"/>
</dbReference>
<accession>A0A2K5DDS7</accession>
<dbReference type="Ensembl" id="ENSANAT00000036949.1">
    <property type="protein sequence ID" value="ENSANAP00000019081.1"/>
    <property type="gene ID" value="ENSANAG00000027359.1"/>
</dbReference>
<dbReference type="OrthoDB" id="9449069at2759"/>
<dbReference type="InterPro" id="IPR000975">
    <property type="entry name" value="IL-1_fam"/>
</dbReference>
<evidence type="ECO:0000256" key="2">
    <source>
        <dbReference type="ARBA" id="ARBA00010448"/>
    </source>
</evidence>
<keyword evidence="6" id="KW-1185">Reference proteome</keyword>
<evidence type="ECO:0000313" key="6">
    <source>
        <dbReference type="Proteomes" id="UP000233020"/>
    </source>
</evidence>
<reference evidence="5" key="1">
    <citation type="submission" date="2025-08" db="UniProtKB">
        <authorList>
            <consortium name="Ensembl"/>
        </authorList>
    </citation>
    <scope>IDENTIFICATION</scope>
</reference>
<dbReference type="CDD" id="cd23300">
    <property type="entry name" value="beta-trefoil_IL36"/>
    <property type="match status" value="1"/>
</dbReference>
<name>A0A2K5DDS7_AOTNA</name>
<gene>
    <name evidence="5" type="primary">IL36A</name>
</gene>
<dbReference type="Gene3D" id="2.80.10.50">
    <property type="match status" value="1"/>
</dbReference>
<dbReference type="GO" id="GO:0019221">
    <property type="term" value="P:cytokine-mediated signaling pathway"/>
    <property type="evidence" value="ECO:0007669"/>
    <property type="project" value="TreeGrafter"/>
</dbReference>
<dbReference type="PRINTS" id="PR00264">
    <property type="entry name" value="INTERLEUKIN1"/>
</dbReference>
<dbReference type="KEGG" id="anan:105707883"/>
<dbReference type="GO" id="GO:0005615">
    <property type="term" value="C:extracellular space"/>
    <property type="evidence" value="ECO:0007669"/>
    <property type="project" value="InterPro"/>
</dbReference>
<dbReference type="GO" id="GO:0005149">
    <property type="term" value="F:interleukin-1 receptor binding"/>
    <property type="evidence" value="ECO:0007669"/>
    <property type="project" value="UniProtKB-UniRule"/>
</dbReference>
<dbReference type="SMART" id="SM00125">
    <property type="entry name" value="IL1"/>
    <property type="match status" value="1"/>
</dbReference>
<reference evidence="5" key="2">
    <citation type="submission" date="2025-09" db="UniProtKB">
        <authorList>
            <consortium name="Ensembl"/>
        </authorList>
    </citation>
    <scope>IDENTIFICATION</scope>
</reference>
<dbReference type="GO" id="GO:0002437">
    <property type="term" value="P:inflammatory response to antigenic stimulus"/>
    <property type="evidence" value="ECO:0007669"/>
    <property type="project" value="TreeGrafter"/>
</dbReference>
<dbReference type="AlphaFoldDB" id="A0A2K5DDS7"/>
<comment type="subcellular location">
    <subcellularLocation>
        <location evidence="1 4">Secreted</location>
    </subcellularLocation>
</comment>
<dbReference type="PANTHER" id="PTHR10078">
    <property type="entry name" value="INTERLEUKIN-1 FAMILY MEMBER"/>
    <property type="match status" value="1"/>
</dbReference>